<dbReference type="EMBL" id="AYSL01000291">
    <property type="protein sequence ID" value="KTF07869.1"/>
    <property type="molecule type" value="Genomic_DNA"/>
</dbReference>
<organism evidence="1">
    <name type="scientific">marine sediment metagenome</name>
    <dbReference type="NCBI Taxonomy" id="412755"/>
    <lineage>
        <taxon>unclassified sequences</taxon>
        <taxon>metagenomes</taxon>
        <taxon>ecological metagenomes</taxon>
    </lineage>
</organism>
<comment type="caution">
    <text evidence="1">The sequence shown here is derived from an EMBL/GenBank/DDBJ whole genome shotgun (WGS) entry which is preliminary data.</text>
</comment>
<reference evidence="1" key="1">
    <citation type="submission" date="2013-11" db="EMBL/GenBank/DDBJ databases">
        <title>Microbial diversity, functional groups and degradation webs in Northern and Southern Mediterranean and Red Sea marine crude oil polluted sites.</title>
        <authorList>
            <person name="Daffonchio D."/>
            <person name="Mapelli F."/>
            <person name="Ferrer M."/>
            <person name="Richter M."/>
            <person name="Cherif A."/>
            <person name="Malkawi H.I."/>
            <person name="Yakimov M.M."/>
            <person name="Abdel-Fattah Y.R."/>
            <person name="Blaghen M."/>
            <person name="Golyshin P.N."/>
            <person name="Kalogerakis N."/>
            <person name="Boon N."/>
            <person name="Magagnini M."/>
            <person name="Fava F."/>
        </authorList>
    </citation>
    <scope>NUCLEOTIDE SEQUENCE</scope>
</reference>
<dbReference type="AlphaFoldDB" id="A0A1B6NWN9"/>
<name>A0A1B6NWN9_9ZZZZ</name>
<evidence type="ECO:0000313" key="1">
    <source>
        <dbReference type="EMBL" id="KTF07869.1"/>
    </source>
</evidence>
<gene>
    <name evidence="1" type="ORF">MGSAQ_000636</name>
</gene>
<proteinExistence type="predicted"/>
<protein>
    <submittedName>
        <fullName evidence="1">Uncharacterized protein</fullName>
    </submittedName>
</protein>
<sequence>MDIGGYIIGDGPLNHDDEAVIAIIDDCIEPFDLAIEPTFVFEASNTFDDTFSISDDFCSLNDEWI</sequence>
<accession>A0A1B6NWN9</accession>